<organism evidence="2">
    <name type="scientific">gut metagenome</name>
    <dbReference type="NCBI Taxonomy" id="749906"/>
    <lineage>
        <taxon>unclassified sequences</taxon>
        <taxon>metagenomes</taxon>
        <taxon>organismal metagenomes</taxon>
    </lineage>
</organism>
<evidence type="ECO:0000313" key="2">
    <source>
        <dbReference type="EMBL" id="EJW96631.1"/>
    </source>
</evidence>
<dbReference type="AlphaFoldDB" id="J9FNY0"/>
<protein>
    <recommendedName>
        <fullName evidence="1">Outer membrane protein beta-barrel domain-containing protein</fullName>
    </recommendedName>
</protein>
<evidence type="ECO:0000259" key="1">
    <source>
        <dbReference type="Pfam" id="PF14905"/>
    </source>
</evidence>
<name>J9FNY0_9ZZZZ</name>
<comment type="caution">
    <text evidence="2">The sequence shown here is derived from an EMBL/GenBank/DDBJ whole genome shotgun (WGS) entry which is preliminary data.</text>
</comment>
<reference evidence="2" key="1">
    <citation type="journal article" date="2012" name="PLoS ONE">
        <title>Gene sets for utilization of primary and secondary nutrition supplies in the distal gut of endangered iberian lynx.</title>
        <authorList>
            <person name="Alcaide M."/>
            <person name="Messina E."/>
            <person name="Richter M."/>
            <person name="Bargiela R."/>
            <person name="Peplies J."/>
            <person name="Huws S.A."/>
            <person name="Newbold C.J."/>
            <person name="Golyshin P.N."/>
            <person name="Simon M.A."/>
            <person name="Lopez G."/>
            <person name="Yakimov M.M."/>
            <person name="Ferrer M."/>
        </authorList>
    </citation>
    <scope>NUCLEOTIDE SEQUENCE</scope>
</reference>
<gene>
    <name evidence="2" type="ORF">EVA_15269</name>
</gene>
<dbReference type="Pfam" id="PF14905">
    <property type="entry name" value="OMP_b-brl_3"/>
    <property type="match status" value="1"/>
</dbReference>
<dbReference type="InterPro" id="IPR041700">
    <property type="entry name" value="OMP_b-brl_3"/>
</dbReference>
<sequence length="716" mass="82718">MKDIKVYDRTNDKSVALGYDIGVKEYVMDVQLKKEYRRGYIANVEGAMGTEKRWLARGFGLFFTDNWRVTLMGNLNNVSESRHIGQYGMWSPGMAPNSLKISRNAKGEVAYFSNDNKVRNSLVAEYLSTSDNQQSTRRHEQIVQGGRPNSFARDISQKENRKVIVEDKLTLLKPFYLDLKLQFDHVKGNGWNRSLFEQRNDSVLIATNLSHGLNESTDWNARMETNGAFNVGRQKYIDFRLQVEHNHYSTVSALQYTTQQHTSLSTSCSYNTGDNLFAQTWGGLVLRHEVQLAKSLRLEVQNNLHFNKGKSHNFLYHPDTLLLPSELEVLHAQFDANNSFEKKNWMIENTISAQLKGGKVIKRKGHSDQRHDIWKIGFELPIRHEELDYQRGRIDTLISSNWVFVKPMAELSLPLGKDFCNRLHLHADYTARAPYLDHLVNYRDDSNPLVVRLGNPHLKGIAHSNYRLSYSYSNYFGTSFGAEAHLNYHHRDIAQSTAYDPQTGINTYQPKNVSGGYETGGLLRYENSRLAKGFSLQVRAGVNYHHSVDHSMLMGETASHRNVVNTWMQSDHLNLRYALRAFEISLSGDFTWRRSLGLMRDFDRLNVFDYKYGVNLQYTIPRIKTTLRADAAMYCRKGYATASLNTNDFVMNASLSQPFLKGKLLLNIEAYDILHRLSSTRYEVNAQGRTEMWYRTLPNYVMFHLVYRWNKNPKRK</sequence>
<dbReference type="EMBL" id="AMCI01005181">
    <property type="protein sequence ID" value="EJW96631.1"/>
    <property type="molecule type" value="Genomic_DNA"/>
</dbReference>
<accession>J9FNY0</accession>
<feature type="domain" description="Outer membrane protein beta-barrel" evidence="1">
    <location>
        <begin position="421"/>
        <end position="591"/>
    </location>
</feature>
<proteinExistence type="predicted"/>